<dbReference type="EMBL" id="BONR01000001">
    <property type="protein sequence ID" value="GIG53396.1"/>
    <property type="molecule type" value="Genomic_DNA"/>
</dbReference>
<dbReference type="InterPro" id="IPR045304">
    <property type="entry name" value="LbH_SAT"/>
</dbReference>
<comment type="catalytic activity">
    <reaction evidence="10">
        <text>L-serine + acetyl-CoA = O-acetyl-L-serine + CoA</text>
        <dbReference type="Rhea" id="RHEA:24560"/>
        <dbReference type="ChEBI" id="CHEBI:33384"/>
        <dbReference type="ChEBI" id="CHEBI:57287"/>
        <dbReference type="ChEBI" id="CHEBI:57288"/>
        <dbReference type="ChEBI" id="CHEBI:58340"/>
        <dbReference type="EC" id="2.3.1.30"/>
    </reaction>
</comment>
<dbReference type="EC" id="2.3.1.30" evidence="3"/>
<evidence type="ECO:0000256" key="8">
    <source>
        <dbReference type="ARBA" id="ARBA00023192"/>
    </source>
</evidence>
<evidence type="ECO:0000256" key="11">
    <source>
        <dbReference type="SAM" id="MobiDB-lite"/>
    </source>
</evidence>
<dbReference type="AlphaFoldDB" id="A0A919UIH4"/>
<dbReference type="CDD" id="cd03354">
    <property type="entry name" value="LbH_SAT"/>
    <property type="match status" value="1"/>
</dbReference>
<evidence type="ECO:0000313" key="12">
    <source>
        <dbReference type="EMBL" id="GIG53396.1"/>
    </source>
</evidence>
<keyword evidence="7" id="KW-0677">Repeat</keyword>
<keyword evidence="5" id="KW-0028">Amino-acid biosynthesis</keyword>
<evidence type="ECO:0000256" key="9">
    <source>
        <dbReference type="ARBA" id="ARBA00023315"/>
    </source>
</evidence>
<keyword evidence="6" id="KW-0808">Transferase</keyword>
<dbReference type="Pfam" id="PF00132">
    <property type="entry name" value="Hexapep"/>
    <property type="match status" value="1"/>
</dbReference>
<dbReference type="Proteomes" id="UP000652354">
    <property type="component" value="Unassembled WGS sequence"/>
</dbReference>
<evidence type="ECO:0000256" key="3">
    <source>
        <dbReference type="ARBA" id="ARBA00013266"/>
    </source>
</evidence>
<dbReference type="PANTHER" id="PTHR42811">
    <property type="entry name" value="SERINE ACETYLTRANSFERASE"/>
    <property type="match status" value="1"/>
</dbReference>
<comment type="similarity">
    <text evidence="2">Belongs to the transferase hexapeptide repeat family.</text>
</comment>
<dbReference type="SUPFAM" id="SSF51161">
    <property type="entry name" value="Trimeric LpxA-like enzymes"/>
    <property type="match status" value="1"/>
</dbReference>
<comment type="pathway">
    <text evidence="1">Amino-acid biosynthesis; L-cysteine biosynthesis; L-cysteine from L-serine: step 1/2.</text>
</comment>
<dbReference type="InterPro" id="IPR042122">
    <property type="entry name" value="Ser_AcTrfase_N_sf"/>
</dbReference>
<dbReference type="InterPro" id="IPR018357">
    <property type="entry name" value="Hexapep_transf_CS"/>
</dbReference>
<dbReference type="NCBIfam" id="TIGR01172">
    <property type="entry name" value="cysE"/>
    <property type="match status" value="1"/>
</dbReference>
<sequence>MTDRKGPLALAIEDINTAMHRDPAARSRLVIALSYQGVHAMWHHRVAHWLWTHGLKSYGRLWSQYARRQTGIEIHPGATIGRRVFIDHGMGVVIGETAVIGNDVLMFNGINLGGVTMSPGKRHPTVGDRVVIGAGAKVLGPVHIGSDARIGANAVVVKDIPDGATAVGIPAKVRDHPNEREAGTAASAVDAGDSHRHPDLDAAPQELEQREPAMYWI</sequence>
<dbReference type="GO" id="GO:0009001">
    <property type="term" value="F:serine O-acetyltransferase activity"/>
    <property type="evidence" value="ECO:0007669"/>
    <property type="project" value="UniProtKB-EC"/>
</dbReference>
<dbReference type="InterPro" id="IPR005881">
    <property type="entry name" value="Ser_O-AcTrfase"/>
</dbReference>
<keyword evidence="8" id="KW-0198">Cysteine biosynthesis</keyword>
<keyword evidence="13" id="KW-1185">Reference proteome</keyword>
<evidence type="ECO:0000256" key="5">
    <source>
        <dbReference type="ARBA" id="ARBA00022605"/>
    </source>
</evidence>
<name>A0A919UIH4_9MICO</name>
<evidence type="ECO:0000256" key="10">
    <source>
        <dbReference type="ARBA" id="ARBA00049486"/>
    </source>
</evidence>
<dbReference type="RefSeq" id="WP_203652868.1">
    <property type="nucleotide sequence ID" value="NZ_BONR01000001.1"/>
</dbReference>
<keyword evidence="9" id="KW-0012">Acyltransferase</keyword>
<dbReference type="GO" id="GO:0005737">
    <property type="term" value="C:cytoplasm"/>
    <property type="evidence" value="ECO:0007669"/>
    <property type="project" value="InterPro"/>
</dbReference>
<gene>
    <name evidence="12" type="ORF">Dac01nite_01480</name>
</gene>
<dbReference type="InterPro" id="IPR011004">
    <property type="entry name" value="Trimer_LpxA-like_sf"/>
</dbReference>
<protein>
    <recommendedName>
        <fullName evidence="4">Serine acetyltransferase</fullName>
        <ecNumber evidence="3">2.3.1.30</ecNumber>
    </recommendedName>
</protein>
<proteinExistence type="inferred from homology"/>
<evidence type="ECO:0000256" key="6">
    <source>
        <dbReference type="ARBA" id="ARBA00022679"/>
    </source>
</evidence>
<evidence type="ECO:0000256" key="7">
    <source>
        <dbReference type="ARBA" id="ARBA00022737"/>
    </source>
</evidence>
<dbReference type="Gene3D" id="2.160.10.10">
    <property type="entry name" value="Hexapeptide repeat proteins"/>
    <property type="match status" value="1"/>
</dbReference>
<accession>A0A919UIH4</accession>
<evidence type="ECO:0000256" key="2">
    <source>
        <dbReference type="ARBA" id="ARBA00007274"/>
    </source>
</evidence>
<feature type="region of interest" description="Disordered" evidence="11">
    <location>
        <begin position="174"/>
        <end position="217"/>
    </location>
</feature>
<dbReference type="GO" id="GO:0006535">
    <property type="term" value="P:cysteine biosynthetic process from serine"/>
    <property type="evidence" value="ECO:0007669"/>
    <property type="project" value="InterPro"/>
</dbReference>
<reference evidence="12" key="1">
    <citation type="submission" date="2021-01" db="EMBL/GenBank/DDBJ databases">
        <title>Whole genome shotgun sequence of Demequina activiva NBRC 110675.</title>
        <authorList>
            <person name="Komaki H."/>
            <person name="Tamura T."/>
        </authorList>
    </citation>
    <scope>NUCLEOTIDE SEQUENCE</scope>
    <source>
        <strain evidence="12">NBRC 110675</strain>
    </source>
</reference>
<dbReference type="Gene3D" id="1.10.3130.10">
    <property type="entry name" value="serine acetyltransferase, domain 1"/>
    <property type="match status" value="1"/>
</dbReference>
<dbReference type="NCBIfam" id="NF041874">
    <property type="entry name" value="EPS_EpsC"/>
    <property type="match status" value="1"/>
</dbReference>
<dbReference type="FunFam" id="2.160.10.10:FF:000007">
    <property type="entry name" value="Serine acetyltransferase"/>
    <property type="match status" value="1"/>
</dbReference>
<dbReference type="InterPro" id="IPR053376">
    <property type="entry name" value="Serine_acetyltransferase"/>
</dbReference>
<comment type="caution">
    <text evidence="12">The sequence shown here is derived from an EMBL/GenBank/DDBJ whole genome shotgun (WGS) entry which is preliminary data.</text>
</comment>
<evidence type="ECO:0000313" key="13">
    <source>
        <dbReference type="Proteomes" id="UP000652354"/>
    </source>
</evidence>
<evidence type="ECO:0000256" key="1">
    <source>
        <dbReference type="ARBA" id="ARBA00004876"/>
    </source>
</evidence>
<dbReference type="InterPro" id="IPR001451">
    <property type="entry name" value="Hexapep"/>
</dbReference>
<dbReference type="PROSITE" id="PS00101">
    <property type="entry name" value="HEXAPEP_TRANSFERASES"/>
    <property type="match status" value="1"/>
</dbReference>
<evidence type="ECO:0000256" key="4">
    <source>
        <dbReference type="ARBA" id="ARBA00018522"/>
    </source>
</evidence>
<organism evidence="12 13">
    <name type="scientific">Demequina activiva</name>
    <dbReference type="NCBI Taxonomy" id="1582364"/>
    <lineage>
        <taxon>Bacteria</taxon>
        <taxon>Bacillati</taxon>
        <taxon>Actinomycetota</taxon>
        <taxon>Actinomycetes</taxon>
        <taxon>Micrococcales</taxon>
        <taxon>Demequinaceae</taxon>
        <taxon>Demequina</taxon>
    </lineage>
</organism>